<dbReference type="EMBL" id="JACIEW010000005">
    <property type="protein sequence ID" value="MBB4052850.1"/>
    <property type="molecule type" value="Genomic_DNA"/>
</dbReference>
<dbReference type="SUPFAM" id="SSF47789">
    <property type="entry name" value="C-terminal domain of RNA polymerase alpha subunit"/>
    <property type="match status" value="1"/>
</dbReference>
<accession>A0A7W6ING5</accession>
<keyword evidence="2" id="KW-1185">Reference proteome</keyword>
<proteinExistence type="predicted"/>
<evidence type="ECO:0000313" key="1">
    <source>
        <dbReference type="EMBL" id="MBB4052850.1"/>
    </source>
</evidence>
<dbReference type="AlphaFoldDB" id="A0A7W6ING5"/>
<sequence length="69" mass="7411">MSAADDSITATIKLSRPAQRALAAAGIFTFADLARWPREDIAKLHGIGPKSFVELDPAVKARGLDYKAQ</sequence>
<reference evidence="1 2" key="1">
    <citation type="submission" date="2020-08" db="EMBL/GenBank/DDBJ databases">
        <title>Genomic Encyclopedia of Type Strains, Phase IV (KMG-IV): sequencing the most valuable type-strain genomes for metagenomic binning, comparative biology and taxonomic classification.</title>
        <authorList>
            <person name="Goeker M."/>
        </authorList>
    </citation>
    <scope>NUCLEOTIDE SEQUENCE [LARGE SCALE GENOMIC DNA]</scope>
    <source>
        <strain evidence="1 2">DSM 23447</strain>
    </source>
</reference>
<dbReference type="Gene3D" id="1.10.150.20">
    <property type="entry name" value="5' to 3' exonuclease, C-terminal subdomain"/>
    <property type="match status" value="1"/>
</dbReference>
<comment type="caution">
    <text evidence="1">The sequence shown here is derived from an EMBL/GenBank/DDBJ whole genome shotgun (WGS) entry which is preliminary data.</text>
</comment>
<gene>
    <name evidence="1" type="ORF">GGR20_002498</name>
</gene>
<organism evidence="1 2">
    <name type="scientific">Devosia subaequoris</name>
    <dbReference type="NCBI Taxonomy" id="395930"/>
    <lineage>
        <taxon>Bacteria</taxon>
        <taxon>Pseudomonadati</taxon>
        <taxon>Pseudomonadota</taxon>
        <taxon>Alphaproteobacteria</taxon>
        <taxon>Hyphomicrobiales</taxon>
        <taxon>Devosiaceae</taxon>
        <taxon>Devosia</taxon>
    </lineage>
</organism>
<evidence type="ECO:0000313" key="2">
    <source>
        <dbReference type="Proteomes" id="UP000547011"/>
    </source>
</evidence>
<dbReference type="RefSeq" id="WP_183311643.1">
    <property type="nucleotide sequence ID" value="NZ_JACIEW010000005.1"/>
</dbReference>
<name>A0A7W6ING5_9HYPH</name>
<dbReference type="Proteomes" id="UP000547011">
    <property type="component" value="Unassembled WGS sequence"/>
</dbReference>
<protein>
    <recommendedName>
        <fullName evidence="3">DNA-binding protein</fullName>
    </recommendedName>
</protein>
<evidence type="ECO:0008006" key="3">
    <source>
        <dbReference type="Google" id="ProtNLM"/>
    </source>
</evidence>